<dbReference type="Pfam" id="PF09511">
    <property type="entry name" value="RNA_lig_T4_1"/>
    <property type="match status" value="1"/>
</dbReference>
<reference evidence="2 3" key="1">
    <citation type="submission" date="2018-11" db="EMBL/GenBank/DDBJ databases">
        <title>Sequencing the genomes of 1000 actinobacteria strains.</title>
        <authorList>
            <person name="Klenk H.-P."/>
        </authorList>
    </citation>
    <scope>NUCLEOTIDE SEQUENCE [LARGE SCALE GENOMIC DNA]</scope>
    <source>
        <strain evidence="2 3">DSM 13521</strain>
    </source>
</reference>
<evidence type="ECO:0000313" key="3">
    <source>
        <dbReference type="Proteomes" id="UP000275356"/>
    </source>
</evidence>
<dbReference type="RefSeq" id="WP_170169299.1">
    <property type="nucleotide sequence ID" value="NZ_RKHQ01000001.1"/>
</dbReference>
<dbReference type="EMBL" id="RKHQ01000001">
    <property type="protein sequence ID" value="ROR95474.1"/>
    <property type="molecule type" value="Genomic_DNA"/>
</dbReference>
<dbReference type="GO" id="GO:0016874">
    <property type="term" value="F:ligase activity"/>
    <property type="evidence" value="ECO:0007669"/>
    <property type="project" value="UniProtKB-KW"/>
</dbReference>
<keyword evidence="3" id="KW-1185">Reference proteome</keyword>
<feature type="domain" description="T4 RNA ligase 1-like N-terminal" evidence="1">
    <location>
        <begin position="54"/>
        <end position="185"/>
    </location>
</feature>
<evidence type="ECO:0000259" key="1">
    <source>
        <dbReference type="Pfam" id="PF09511"/>
    </source>
</evidence>
<dbReference type="InterPro" id="IPR019039">
    <property type="entry name" value="T4-Rnl1-like_N"/>
</dbReference>
<keyword evidence="2" id="KW-0436">Ligase</keyword>
<dbReference type="AlphaFoldDB" id="A0A3N2D7Q4"/>
<sequence length="366" mass="40914">MKLSEILDPTLLAADVDAGYITSRHHPDDQSLVIYNYTPAAQYDRHWTDATRLCRGLIVRLDGSGDADIVARPFAKFFNYGEHPDGSLNLSQWAVAYDKLDGSLGVIYPAPDGRPAVATRGSFTSDQAVHATTVLRERYSKVDTQAGWTDLVEIIYPSNRIVVDYGDMDDLVQIGMVNHATGHSTPSAWWSKYGMPAASRVAEGSLAEVLALPPREGKEGVVVHLADGTMVKIKQDDYVRLHRIVTGLNETTVWEALRTGTYWRLEREMPEEFRDWAWRIARPLLADHGLLVQGARQAHASAALAAPSKHYTERRTWRKEFARLANRSAYAPYIFAIEDGRDFYDMAWKAVRPKGPKPTGRTECAA</sequence>
<gene>
    <name evidence="2" type="ORF">EDD28_0027</name>
</gene>
<accession>A0A3N2D7Q4</accession>
<organism evidence="2 3">
    <name type="scientific">Salana multivorans</name>
    <dbReference type="NCBI Taxonomy" id="120377"/>
    <lineage>
        <taxon>Bacteria</taxon>
        <taxon>Bacillati</taxon>
        <taxon>Actinomycetota</taxon>
        <taxon>Actinomycetes</taxon>
        <taxon>Micrococcales</taxon>
        <taxon>Beutenbergiaceae</taxon>
        <taxon>Salana</taxon>
    </lineage>
</organism>
<protein>
    <submittedName>
        <fullName evidence="2">RNA ligase</fullName>
    </submittedName>
</protein>
<dbReference type="Proteomes" id="UP000275356">
    <property type="component" value="Unassembled WGS sequence"/>
</dbReference>
<name>A0A3N2D7Q4_9MICO</name>
<proteinExistence type="predicted"/>
<comment type="caution">
    <text evidence="2">The sequence shown here is derived from an EMBL/GenBank/DDBJ whole genome shotgun (WGS) entry which is preliminary data.</text>
</comment>
<evidence type="ECO:0000313" key="2">
    <source>
        <dbReference type="EMBL" id="ROR95474.1"/>
    </source>
</evidence>